<gene>
    <name evidence="3" type="ORF">QTN47_09045</name>
</gene>
<comment type="caution">
    <text evidence="3">The sequence shown here is derived from an EMBL/GenBank/DDBJ whole genome shotgun (WGS) entry which is preliminary data.</text>
</comment>
<proteinExistence type="predicted"/>
<protein>
    <submittedName>
        <fullName evidence="3">LPS assembly protein LptD</fullName>
    </submittedName>
</protein>
<dbReference type="InterPro" id="IPR045659">
    <property type="entry name" value="LptD_2"/>
</dbReference>
<name>A0ABV3ZCN8_9BACT</name>
<organism evidence="3 4">
    <name type="scientific">Danxiaibacter flavus</name>
    <dbReference type="NCBI Taxonomy" id="3049108"/>
    <lineage>
        <taxon>Bacteria</taxon>
        <taxon>Pseudomonadati</taxon>
        <taxon>Bacteroidota</taxon>
        <taxon>Chitinophagia</taxon>
        <taxon>Chitinophagales</taxon>
        <taxon>Chitinophagaceae</taxon>
        <taxon>Danxiaibacter</taxon>
    </lineage>
</organism>
<evidence type="ECO:0000256" key="1">
    <source>
        <dbReference type="SAM" id="MobiDB-lite"/>
    </source>
</evidence>
<dbReference type="PANTHER" id="PTHR30189">
    <property type="entry name" value="LPS-ASSEMBLY PROTEIN"/>
    <property type="match status" value="1"/>
</dbReference>
<evidence type="ECO:0000259" key="2">
    <source>
        <dbReference type="Pfam" id="PF19838"/>
    </source>
</evidence>
<dbReference type="Proteomes" id="UP001560573">
    <property type="component" value="Unassembled WGS sequence"/>
</dbReference>
<dbReference type="PANTHER" id="PTHR30189:SF1">
    <property type="entry name" value="LPS-ASSEMBLY PROTEIN LPTD"/>
    <property type="match status" value="1"/>
</dbReference>
<evidence type="ECO:0000313" key="4">
    <source>
        <dbReference type="Proteomes" id="UP001560573"/>
    </source>
</evidence>
<keyword evidence="4" id="KW-1185">Reference proteome</keyword>
<dbReference type="RefSeq" id="WP_369329040.1">
    <property type="nucleotide sequence ID" value="NZ_JAULBC010000002.1"/>
</dbReference>
<feature type="domain" description="LPS-assembly protein LptD central" evidence="2">
    <location>
        <begin position="260"/>
        <end position="729"/>
    </location>
</feature>
<dbReference type="Pfam" id="PF19838">
    <property type="entry name" value="LptD_2"/>
    <property type="match status" value="1"/>
</dbReference>
<evidence type="ECO:0000313" key="3">
    <source>
        <dbReference type="EMBL" id="MEX6687636.1"/>
    </source>
</evidence>
<accession>A0ABV3ZCN8</accession>
<dbReference type="EMBL" id="JAULBC010000002">
    <property type="protein sequence ID" value="MEX6687636.1"/>
    <property type="molecule type" value="Genomic_DNA"/>
</dbReference>
<reference evidence="3 4" key="1">
    <citation type="submission" date="2023-07" db="EMBL/GenBank/DDBJ databases">
        <authorList>
            <person name="Lian W.-H."/>
        </authorList>
    </citation>
    <scope>NUCLEOTIDE SEQUENCE [LARGE SCALE GENOMIC DNA]</scope>
    <source>
        <strain evidence="3 4">SYSU DXS3180</strain>
    </source>
</reference>
<sequence>MRERYKVKSKTIICGLAVCLCILITLQNTAKGKSYKRFFKLLTEEQDTTLRKKGGKKPPADTSTVNKTDTINKTDTTRKKVDSLGNPIDSLHASDTVKQKIDTINMSKDSLDAPVNYSAEDSGVLVLTKKQFYLYGKATTDYKDMKLEAANINFDQPTNIIKAYGGTDTAKGALNLPKFTQGGSTSISDSIIFNMKSQRGLVKNTYYQEGDMFVKADVLKKVDKNVEFGFRTRFTTCNLDTPHFAFRTRKVKIINDKIAVSGPAFPEFEGVPMPVAIPFGIFPLSRGRHSGLLPPQFASSEDFGLGLEGLGYYKVINDNLDVITRGNIYSYGGWSLNVNPKYYKRYKYTGALNFSIQHTKLLNRSGLSKDEFTTSQNFFITWSHSMDSRARPGTSFSASVNAGSTQYNKYVTNNPMRNFQNQLSSSITYGKTWDQGKYVLSVSANHNQNNNTRLVTLNLPTVNFTANTIYPFQKKEQVGTPKWYEKLGVAYNGNLLTQASFYDSLFNFQKILDTTQWGAQHNIPISLTLPAFGPFIVSPSISYGERWYGQQIRLKWNDKTNKNDTTISRGFYTARETSFGLSANTRIFGTYNFPKSKGIMAIRHEVKPFISANYKPDLVHQYFYDVQIDTAKNTRRASVFDGGVMGSYSEGQFGGFNFGIDNLLEMKVHDKSDTTAKATKKVKLIDGLGVTGGYNFFADSLKWSPIALSLRSTLFNTVNITAGANIDPYGVDSFGRRVDKLLWKDGKIGRFTNGNIAISTSFKSKSKDDKDKSGGTGIPVDQTLTPDEQMRQLEYVRQNPAEFVDFNIPWNVQMSFALNFSRILAADYKNFVTNTTANISLNGDFSLTPKWKIGGNTYFDFKTAKIQTLTMFITREMHCWQMAINVTPIGPYKSFNISINPKSGILRDLKINRSRFFYNQ</sequence>
<dbReference type="InterPro" id="IPR050218">
    <property type="entry name" value="LptD"/>
</dbReference>
<feature type="region of interest" description="Disordered" evidence="1">
    <location>
        <begin position="764"/>
        <end position="783"/>
    </location>
</feature>